<dbReference type="SUPFAM" id="SSF48371">
    <property type="entry name" value="ARM repeat"/>
    <property type="match status" value="1"/>
</dbReference>
<comment type="caution">
    <text evidence="2">The sequence shown here is derived from an EMBL/GenBank/DDBJ whole genome shotgun (WGS) entry which is preliminary data.</text>
</comment>
<reference evidence="2 3" key="1">
    <citation type="submission" date="2019-08" db="EMBL/GenBank/DDBJ databases">
        <title>Genome of Luteibaculum oceani JCM 18817.</title>
        <authorList>
            <person name="Bowman J.P."/>
        </authorList>
    </citation>
    <scope>NUCLEOTIDE SEQUENCE [LARGE SCALE GENOMIC DNA]</scope>
    <source>
        <strain evidence="2 3">JCM 18817</strain>
    </source>
</reference>
<dbReference type="Proteomes" id="UP000321168">
    <property type="component" value="Unassembled WGS sequence"/>
</dbReference>
<sequence length="233" mass="27057">MQVTTILEELKSLGTEDRILFSHRNFPSSMEFYGVTMPDLRLAYKALRNELKLLSENQKLALAQELVASKNFEGQIFVYVWLDSDKKWNKSLKEEEIISLSGCQDNWVSVDYFGSIVTGPALREERIEISTLGSWINHENVWYRRLALTSAIGYMRGIKYFKISPSEFVLPICKTLVDDHHKMIYQAVSWVLRSLVKFDRNEVDYFLEANSNKLHPRIIREVNTKLETGLKNG</sequence>
<dbReference type="InterPro" id="IPR014825">
    <property type="entry name" value="DNA_alkylation"/>
</dbReference>
<keyword evidence="1" id="KW-0175">Coiled coil</keyword>
<dbReference type="AlphaFoldDB" id="A0A5C6VAJ5"/>
<protein>
    <submittedName>
        <fullName evidence="2">DNA alkylation repair protein</fullName>
    </submittedName>
</protein>
<evidence type="ECO:0000313" key="3">
    <source>
        <dbReference type="Proteomes" id="UP000321168"/>
    </source>
</evidence>
<dbReference type="RefSeq" id="WP_147013966.1">
    <property type="nucleotide sequence ID" value="NZ_VORB01000004.1"/>
</dbReference>
<dbReference type="OrthoDB" id="9775346at2"/>
<name>A0A5C6VAJ5_9FLAO</name>
<dbReference type="CDD" id="cd06561">
    <property type="entry name" value="AlkD_like"/>
    <property type="match status" value="1"/>
</dbReference>
<dbReference type="PANTHER" id="PTHR34070:SF1">
    <property type="entry name" value="DNA ALKYLATION REPAIR PROTEIN"/>
    <property type="match status" value="1"/>
</dbReference>
<evidence type="ECO:0000313" key="2">
    <source>
        <dbReference type="EMBL" id="TXC81326.1"/>
    </source>
</evidence>
<evidence type="ECO:0000256" key="1">
    <source>
        <dbReference type="SAM" id="Coils"/>
    </source>
</evidence>
<dbReference type="InterPro" id="IPR016024">
    <property type="entry name" value="ARM-type_fold"/>
</dbReference>
<feature type="coiled-coil region" evidence="1">
    <location>
        <begin position="37"/>
        <end position="64"/>
    </location>
</feature>
<gene>
    <name evidence="2" type="ORF">FRX97_04805</name>
</gene>
<keyword evidence="3" id="KW-1185">Reference proteome</keyword>
<accession>A0A5C6VAJ5</accession>
<dbReference type="EMBL" id="VORB01000004">
    <property type="protein sequence ID" value="TXC81326.1"/>
    <property type="molecule type" value="Genomic_DNA"/>
</dbReference>
<dbReference type="Gene3D" id="1.25.10.90">
    <property type="match status" value="1"/>
</dbReference>
<dbReference type="Pfam" id="PF08713">
    <property type="entry name" value="DNA_alkylation"/>
    <property type="match status" value="1"/>
</dbReference>
<dbReference type="PANTHER" id="PTHR34070">
    <property type="entry name" value="ARMADILLO-TYPE FOLD"/>
    <property type="match status" value="1"/>
</dbReference>
<proteinExistence type="predicted"/>
<organism evidence="2 3">
    <name type="scientific">Luteibaculum oceani</name>
    <dbReference type="NCBI Taxonomy" id="1294296"/>
    <lineage>
        <taxon>Bacteria</taxon>
        <taxon>Pseudomonadati</taxon>
        <taxon>Bacteroidota</taxon>
        <taxon>Flavobacteriia</taxon>
        <taxon>Flavobacteriales</taxon>
        <taxon>Luteibaculaceae</taxon>
        <taxon>Luteibaculum</taxon>
    </lineage>
</organism>